<feature type="signal peptide" evidence="3">
    <location>
        <begin position="1"/>
        <end position="24"/>
    </location>
</feature>
<feature type="compositionally biased region" description="Low complexity" evidence="1">
    <location>
        <begin position="229"/>
        <end position="247"/>
    </location>
</feature>
<keyword evidence="5" id="KW-1185">Reference proteome</keyword>
<dbReference type="EMBL" id="JACVVK020000160">
    <property type="protein sequence ID" value="KAK7487715.1"/>
    <property type="molecule type" value="Genomic_DNA"/>
</dbReference>
<gene>
    <name evidence="4" type="ORF">BaRGS_00020982</name>
</gene>
<dbReference type="AlphaFoldDB" id="A0ABD0KL58"/>
<dbReference type="PROSITE" id="PS51257">
    <property type="entry name" value="PROKAR_LIPOPROTEIN"/>
    <property type="match status" value="1"/>
</dbReference>
<feature type="chain" id="PRO_5044808176" evidence="3">
    <location>
        <begin position="25"/>
        <end position="322"/>
    </location>
</feature>
<keyword evidence="2" id="KW-0812">Transmembrane</keyword>
<proteinExistence type="predicted"/>
<name>A0ABD0KL58_9CAEN</name>
<evidence type="ECO:0000256" key="1">
    <source>
        <dbReference type="SAM" id="MobiDB-lite"/>
    </source>
</evidence>
<organism evidence="4 5">
    <name type="scientific">Batillaria attramentaria</name>
    <dbReference type="NCBI Taxonomy" id="370345"/>
    <lineage>
        <taxon>Eukaryota</taxon>
        <taxon>Metazoa</taxon>
        <taxon>Spiralia</taxon>
        <taxon>Lophotrochozoa</taxon>
        <taxon>Mollusca</taxon>
        <taxon>Gastropoda</taxon>
        <taxon>Caenogastropoda</taxon>
        <taxon>Sorbeoconcha</taxon>
        <taxon>Cerithioidea</taxon>
        <taxon>Batillariidae</taxon>
        <taxon>Batillaria</taxon>
    </lineage>
</organism>
<evidence type="ECO:0000313" key="4">
    <source>
        <dbReference type="EMBL" id="KAK7487715.1"/>
    </source>
</evidence>
<accession>A0ABD0KL58</accession>
<feature type="region of interest" description="Disordered" evidence="1">
    <location>
        <begin position="229"/>
        <end position="252"/>
    </location>
</feature>
<dbReference type="Proteomes" id="UP001519460">
    <property type="component" value="Unassembled WGS sequence"/>
</dbReference>
<evidence type="ECO:0000256" key="2">
    <source>
        <dbReference type="SAM" id="Phobius"/>
    </source>
</evidence>
<feature type="transmembrane region" description="Helical" evidence="2">
    <location>
        <begin position="265"/>
        <end position="289"/>
    </location>
</feature>
<keyword evidence="2" id="KW-1133">Transmembrane helix</keyword>
<comment type="caution">
    <text evidence="4">The sequence shown here is derived from an EMBL/GenBank/DDBJ whole genome shotgun (WGS) entry which is preliminary data.</text>
</comment>
<keyword evidence="2" id="KW-0472">Membrane</keyword>
<reference evidence="4 5" key="1">
    <citation type="journal article" date="2023" name="Sci. Data">
        <title>Genome assembly of the Korean intertidal mud-creeper Batillaria attramentaria.</title>
        <authorList>
            <person name="Patra A.K."/>
            <person name="Ho P.T."/>
            <person name="Jun S."/>
            <person name="Lee S.J."/>
            <person name="Kim Y."/>
            <person name="Won Y.J."/>
        </authorList>
    </citation>
    <scope>NUCLEOTIDE SEQUENCE [LARGE SCALE GENOMIC DNA]</scope>
    <source>
        <strain evidence="4">Wonlab-2016</strain>
    </source>
</reference>
<sequence>MDQMREKSAQIVLALIWLACLTKASETGHCSNKKYPDSTCSSLGMTCKTDEQTQILDAVFLSRDDDVTCDTNCQATESAEDSYQCFKSVSDECKQRLSLSDLNTVYTSCDADATATKCNLQPIWQNHRLSTKGAFVVEYICVPQTTCQNYCVVSPLDGYGEFKMTYNFLLGDTNASDDNIVLHKYIFRDHTKDPTPWIKLENSYYYEGTTTLDLNVSIVCGTVPRPTITPEPETTTFETPTPTSETTNSVGPPCDTGEGLGTTHALIIGLVAGVLASSLVFVCVVVYILRKKRRTARMEDGNDLNGNNFTLVFYFAAGSFTA</sequence>
<evidence type="ECO:0000256" key="3">
    <source>
        <dbReference type="SAM" id="SignalP"/>
    </source>
</evidence>
<keyword evidence="3" id="KW-0732">Signal</keyword>
<evidence type="ECO:0000313" key="5">
    <source>
        <dbReference type="Proteomes" id="UP001519460"/>
    </source>
</evidence>
<protein>
    <submittedName>
        <fullName evidence="4">Uncharacterized protein</fullName>
    </submittedName>
</protein>